<name>A0ABT9GQC0_9GAMM</name>
<evidence type="ECO:0000259" key="1">
    <source>
        <dbReference type="Pfam" id="PF18765"/>
    </source>
</evidence>
<dbReference type="PANTHER" id="PTHR43852">
    <property type="entry name" value="NUCLEOTIDYLTRANSFERASE"/>
    <property type="match status" value="1"/>
</dbReference>
<dbReference type="SUPFAM" id="SSF81301">
    <property type="entry name" value="Nucleotidyltransferase"/>
    <property type="match status" value="1"/>
</dbReference>
<sequence>MPPPIDDTVHQQLVALARTNRQLDALWLYGSRARGQVTAQSDYDLAVLFSYYEPDPLERRLTPELLALDWQQQLPGIKLSVIDIQQVALPLAYTVIQDNTLLFCRNDFARLELERRLMSKWELDHLYHKAHYA</sequence>
<organism evidence="2 3">
    <name type="scientific">Alkalimonas delamerensis</name>
    <dbReference type="NCBI Taxonomy" id="265981"/>
    <lineage>
        <taxon>Bacteria</taxon>
        <taxon>Pseudomonadati</taxon>
        <taxon>Pseudomonadota</taxon>
        <taxon>Gammaproteobacteria</taxon>
        <taxon>Alkalimonas</taxon>
    </lineage>
</organism>
<dbReference type="InterPro" id="IPR041633">
    <property type="entry name" value="Polbeta"/>
</dbReference>
<reference evidence="2 3" key="1">
    <citation type="submission" date="2023-08" db="EMBL/GenBank/DDBJ databases">
        <authorList>
            <person name="Joshi A."/>
            <person name="Thite S."/>
        </authorList>
    </citation>
    <scope>NUCLEOTIDE SEQUENCE [LARGE SCALE GENOMIC DNA]</scope>
    <source>
        <strain evidence="2 3">1E1</strain>
    </source>
</reference>
<comment type="caution">
    <text evidence="2">The sequence shown here is derived from an EMBL/GenBank/DDBJ whole genome shotgun (WGS) entry which is preliminary data.</text>
</comment>
<dbReference type="InterPro" id="IPR052930">
    <property type="entry name" value="TA_antitoxin_MntA"/>
</dbReference>
<protein>
    <submittedName>
        <fullName evidence="2">Nucleotidyltransferase domain-containing protein</fullName>
    </submittedName>
</protein>
<dbReference type="Gene3D" id="3.30.460.10">
    <property type="entry name" value="Beta Polymerase, domain 2"/>
    <property type="match status" value="1"/>
</dbReference>
<gene>
    <name evidence="2" type="ORF">Q3O59_09050</name>
</gene>
<dbReference type="NCBIfam" id="NF047752">
    <property type="entry name" value="MntA_antitoxin"/>
    <property type="match status" value="1"/>
</dbReference>
<dbReference type="InterPro" id="IPR043519">
    <property type="entry name" value="NT_sf"/>
</dbReference>
<evidence type="ECO:0000313" key="3">
    <source>
        <dbReference type="Proteomes" id="UP001236258"/>
    </source>
</evidence>
<feature type="domain" description="Polymerase beta nucleotidyltransferase" evidence="1">
    <location>
        <begin position="11"/>
        <end position="107"/>
    </location>
</feature>
<dbReference type="Pfam" id="PF18765">
    <property type="entry name" value="Polbeta"/>
    <property type="match status" value="1"/>
</dbReference>
<accession>A0ABT9GQC0</accession>
<dbReference type="CDD" id="cd05403">
    <property type="entry name" value="NT_KNTase_like"/>
    <property type="match status" value="1"/>
</dbReference>
<dbReference type="PANTHER" id="PTHR43852:SF3">
    <property type="entry name" value="NUCLEOTIDYLTRANSFERASE"/>
    <property type="match status" value="1"/>
</dbReference>
<keyword evidence="3" id="KW-1185">Reference proteome</keyword>
<dbReference type="Proteomes" id="UP001236258">
    <property type="component" value="Unassembled WGS sequence"/>
</dbReference>
<dbReference type="EMBL" id="JAUZVY010000003">
    <property type="protein sequence ID" value="MDP4529176.1"/>
    <property type="molecule type" value="Genomic_DNA"/>
</dbReference>
<dbReference type="RefSeq" id="WP_305945278.1">
    <property type="nucleotide sequence ID" value="NZ_JAUZVY010000003.1"/>
</dbReference>
<evidence type="ECO:0000313" key="2">
    <source>
        <dbReference type="EMBL" id="MDP4529176.1"/>
    </source>
</evidence>
<proteinExistence type="predicted"/>